<dbReference type="Proteomes" id="UP000304953">
    <property type="component" value="Unassembled WGS sequence"/>
</dbReference>
<keyword evidence="2" id="KW-1185">Reference proteome</keyword>
<name>A0AC61RQ43_9FIRM</name>
<gene>
    <name evidence="1" type="ORF">E5329_22615</name>
</gene>
<protein>
    <submittedName>
        <fullName evidence="1">Uncharacterized protein</fullName>
    </submittedName>
</protein>
<comment type="caution">
    <text evidence="1">The sequence shown here is derived from an EMBL/GenBank/DDBJ whole genome shotgun (WGS) entry which is preliminary data.</text>
</comment>
<reference evidence="1" key="1">
    <citation type="submission" date="2019-04" db="EMBL/GenBank/DDBJ databases">
        <title>Microbes associate with the intestines of laboratory mice.</title>
        <authorList>
            <person name="Navarre W."/>
            <person name="Wong E."/>
            <person name="Huang K."/>
            <person name="Tropini C."/>
            <person name="Ng K."/>
            <person name="Yu B."/>
        </authorList>
    </citation>
    <scope>NUCLEOTIDE SEQUENCE</scope>
    <source>
        <strain evidence="1">NM01_1-7b</strain>
    </source>
</reference>
<accession>A0AC61RQ43</accession>
<organism evidence="1 2">
    <name type="scientific">Petralouisia muris</name>
    <dbReference type="NCBI Taxonomy" id="3032872"/>
    <lineage>
        <taxon>Bacteria</taxon>
        <taxon>Bacillati</taxon>
        <taxon>Bacillota</taxon>
        <taxon>Clostridia</taxon>
        <taxon>Lachnospirales</taxon>
        <taxon>Lachnospiraceae</taxon>
        <taxon>Petralouisia</taxon>
    </lineage>
</organism>
<proteinExistence type="predicted"/>
<dbReference type="EMBL" id="SRYA01000069">
    <property type="protein sequence ID" value="TGY91128.1"/>
    <property type="molecule type" value="Genomic_DNA"/>
</dbReference>
<evidence type="ECO:0000313" key="1">
    <source>
        <dbReference type="EMBL" id="TGY91128.1"/>
    </source>
</evidence>
<evidence type="ECO:0000313" key="2">
    <source>
        <dbReference type="Proteomes" id="UP000304953"/>
    </source>
</evidence>
<sequence length="239" mass="27102">MVQIGAYQQVNNYYSSQKVDQRTKYQADKSQSAGYADKKKESGLSQKAQDVLKQLRSKYSDMDFMVLDKGDDAKSMLSKGTKEFSVLFSSEELEKMASDETYMEEKIKGMEGAVRMSKEINQKFGYEQALGIAGTKDTEITRIGIEFKDDGSTSFFAELEKSGEKQRERIEEARDAKRTENQRNRNEIGSYSKNGRTVKRATVKANSMEELLKEIKGVDWEKIRAENASGIGGKYDFSI</sequence>